<feature type="transmembrane region" description="Helical" evidence="8">
    <location>
        <begin position="64"/>
        <end position="85"/>
    </location>
</feature>
<dbReference type="InterPro" id="IPR050355">
    <property type="entry name" value="RCF1"/>
</dbReference>
<proteinExistence type="predicted"/>
<evidence type="ECO:0000256" key="6">
    <source>
        <dbReference type="ARBA" id="ARBA00023136"/>
    </source>
</evidence>
<feature type="domain" description="HIG1" evidence="9">
    <location>
        <begin position="5"/>
        <end position="96"/>
    </location>
</feature>
<dbReference type="GO" id="GO:0097250">
    <property type="term" value="P:mitochondrial respirasome assembly"/>
    <property type="evidence" value="ECO:0007669"/>
    <property type="project" value="TreeGrafter"/>
</dbReference>
<reference evidence="11" key="1">
    <citation type="submission" date="2016-03" db="EMBL/GenBank/DDBJ databases">
        <authorList>
            <person name="Devillers Hugo."/>
        </authorList>
    </citation>
    <scope>NUCLEOTIDE SEQUENCE [LARGE SCALE GENOMIC DNA]</scope>
</reference>
<dbReference type="Pfam" id="PF04588">
    <property type="entry name" value="HIG_1_N"/>
    <property type="match status" value="1"/>
</dbReference>
<evidence type="ECO:0000256" key="2">
    <source>
        <dbReference type="ARBA" id="ARBA00013887"/>
    </source>
</evidence>
<organism evidence="10 11">
    <name type="scientific">Lachancea nothofagi CBS 11611</name>
    <dbReference type="NCBI Taxonomy" id="1266666"/>
    <lineage>
        <taxon>Eukaryota</taxon>
        <taxon>Fungi</taxon>
        <taxon>Dikarya</taxon>
        <taxon>Ascomycota</taxon>
        <taxon>Saccharomycotina</taxon>
        <taxon>Saccharomycetes</taxon>
        <taxon>Saccharomycetales</taxon>
        <taxon>Saccharomycetaceae</taxon>
        <taxon>Lachancea</taxon>
    </lineage>
</organism>
<dbReference type="AlphaFoldDB" id="A0A1G4KML4"/>
<evidence type="ECO:0000259" key="9">
    <source>
        <dbReference type="PROSITE" id="PS51503"/>
    </source>
</evidence>
<dbReference type="PROSITE" id="PS51503">
    <property type="entry name" value="HIG1"/>
    <property type="match status" value="1"/>
</dbReference>
<comment type="subcellular location">
    <subcellularLocation>
        <location evidence="1">Mitochondrion membrane</location>
    </subcellularLocation>
</comment>
<dbReference type="InterPro" id="IPR007667">
    <property type="entry name" value="Hypoxia_induced_domain"/>
</dbReference>
<name>A0A1G4KML4_9SACH</name>
<keyword evidence="4 8" id="KW-1133">Transmembrane helix</keyword>
<keyword evidence="7" id="KW-0175">Coiled coil</keyword>
<evidence type="ECO:0000256" key="4">
    <source>
        <dbReference type="ARBA" id="ARBA00022989"/>
    </source>
</evidence>
<dbReference type="Proteomes" id="UP000189911">
    <property type="component" value="Chromosome H"/>
</dbReference>
<gene>
    <name evidence="10" type="ORF">LANO_0H12046G</name>
</gene>
<dbReference type="OrthoDB" id="6604018at2759"/>
<keyword evidence="3 8" id="KW-0812">Transmembrane</keyword>
<dbReference type="EMBL" id="LT598447">
    <property type="protein sequence ID" value="SCV05645.1"/>
    <property type="molecule type" value="Genomic_DNA"/>
</dbReference>
<dbReference type="PANTHER" id="PTHR12297:SF3">
    <property type="entry name" value="HIG1 DOMAIN FAMILY MEMBER 1A"/>
    <property type="match status" value="1"/>
</dbReference>
<accession>A0A1G4KML4</accession>
<dbReference type="GO" id="GO:0031966">
    <property type="term" value="C:mitochondrial membrane"/>
    <property type="evidence" value="ECO:0007669"/>
    <property type="project" value="UniProtKB-SubCell"/>
</dbReference>
<evidence type="ECO:0000256" key="7">
    <source>
        <dbReference type="SAM" id="Coils"/>
    </source>
</evidence>
<sequence length="166" mass="18908">MSHLPSSFDGAEQDVDDMTFYEKMVYHCKQQPLVPLGTLATTVAVILAAQNVRTGNKRNAQKYFRWRVGLQGATLVALVAGSFIYGKSEKDRISKEDELREKAKLREKLWIQELERRDDETKQRKLRAEMARAKALELNNETLGLQAELKKLQSQNSSTPPSEGRK</sequence>
<feature type="transmembrane region" description="Helical" evidence="8">
    <location>
        <begin position="33"/>
        <end position="52"/>
    </location>
</feature>
<evidence type="ECO:0000256" key="8">
    <source>
        <dbReference type="SAM" id="Phobius"/>
    </source>
</evidence>
<protein>
    <recommendedName>
        <fullName evidence="2">Respiratory supercomplex factor 1, mitochondrial</fullName>
    </recommendedName>
</protein>
<evidence type="ECO:0000313" key="10">
    <source>
        <dbReference type="EMBL" id="SCV05645.1"/>
    </source>
</evidence>
<evidence type="ECO:0000256" key="1">
    <source>
        <dbReference type="ARBA" id="ARBA00004325"/>
    </source>
</evidence>
<dbReference type="Gene3D" id="6.10.140.1320">
    <property type="match status" value="1"/>
</dbReference>
<evidence type="ECO:0000256" key="3">
    <source>
        <dbReference type="ARBA" id="ARBA00022692"/>
    </source>
</evidence>
<keyword evidence="5" id="KW-0496">Mitochondrion</keyword>
<keyword evidence="11" id="KW-1185">Reference proteome</keyword>
<keyword evidence="6 8" id="KW-0472">Membrane</keyword>
<evidence type="ECO:0000256" key="5">
    <source>
        <dbReference type="ARBA" id="ARBA00023128"/>
    </source>
</evidence>
<evidence type="ECO:0000313" key="11">
    <source>
        <dbReference type="Proteomes" id="UP000189911"/>
    </source>
</evidence>
<dbReference type="PANTHER" id="PTHR12297">
    <property type="entry name" value="HYPOXIA-INDUCBILE GENE 1 HIG1 -RELATED"/>
    <property type="match status" value="1"/>
</dbReference>
<feature type="coiled-coil region" evidence="7">
    <location>
        <begin position="111"/>
        <end position="155"/>
    </location>
</feature>